<name>A0A4V2Y863_9PSEU</name>
<dbReference type="Pfam" id="PF12079">
    <property type="entry name" value="DUF3558"/>
    <property type="match status" value="1"/>
</dbReference>
<evidence type="ECO:0000313" key="2">
    <source>
        <dbReference type="EMBL" id="TDC94745.1"/>
    </source>
</evidence>
<accession>A0A4V2Y863</accession>
<evidence type="ECO:0000256" key="1">
    <source>
        <dbReference type="SAM" id="MobiDB-lite"/>
    </source>
</evidence>
<proteinExistence type="predicted"/>
<keyword evidence="3" id="KW-1185">Reference proteome</keyword>
<gene>
    <name evidence="2" type="ORF">E1161_06730</name>
</gene>
<dbReference type="AlphaFoldDB" id="A0A4V2Y863"/>
<dbReference type="InterPro" id="IPR024520">
    <property type="entry name" value="DUF3558"/>
</dbReference>
<feature type="region of interest" description="Disordered" evidence="1">
    <location>
        <begin position="95"/>
        <end position="116"/>
    </location>
</feature>
<dbReference type="EMBL" id="SMKV01000006">
    <property type="protein sequence ID" value="TDC94745.1"/>
    <property type="molecule type" value="Genomic_DNA"/>
</dbReference>
<evidence type="ECO:0000313" key="3">
    <source>
        <dbReference type="Proteomes" id="UP000294744"/>
    </source>
</evidence>
<comment type="caution">
    <text evidence="2">The sequence shown here is derived from an EMBL/GenBank/DDBJ whole genome shotgun (WGS) entry which is preliminary data.</text>
</comment>
<dbReference type="Proteomes" id="UP000294744">
    <property type="component" value="Unassembled WGS sequence"/>
</dbReference>
<dbReference type="OrthoDB" id="3694744at2"/>
<protein>
    <submittedName>
        <fullName evidence="2">DUF3558 domain-containing protein</fullName>
    </submittedName>
</protein>
<organism evidence="2 3">
    <name type="scientific">Saccharopolyspora aridisoli</name>
    <dbReference type="NCBI Taxonomy" id="2530385"/>
    <lineage>
        <taxon>Bacteria</taxon>
        <taxon>Bacillati</taxon>
        <taxon>Actinomycetota</taxon>
        <taxon>Actinomycetes</taxon>
        <taxon>Pseudonocardiales</taxon>
        <taxon>Pseudonocardiaceae</taxon>
        <taxon>Saccharopolyspora</taxon>
    </lineage>
</organism>
<reference evidence="2 3" key="1">
    <citation type="submission" date="2019-03" db="EMBL/GenBank/DDBJ databases">
        <title>Draft genome sequences of novel Actinobacteria.</title>
        <authorList>
            <person name="Sahin N."/>
            <person name="Ay H."/>
            <person name="Saygin H."/>
        </authorList>
    </citation>
    <scope>NUCLEOTIDE SEQUENCE [LARGE SCALE GENOMIC DNA]</scope>
    <source>
        <strain evidence="2 3">16K404</strain>
    </source>
</reference>
<sequence length="214" mass="21959">MTSSAMSQANVPGVIRTVTTRSEVVKRSAILCAGATFICSTLTACGGSGGGAEGSPAPETQQPSGVTISAPKDAMAMDRCGLLPPDAATGLGLAAQGKEQSDPLDPEAPSSCVWNSEDGKNRLSLTPLDGRSIQAYYDNKSKYVDFQDLSIAGHPSVRANQGDPKQDGTCDIFLATKEGQILSAQAHVMDTSQDACGIAQKALEAAVATLPASK</sequence>